<evidence type="ECO:0000256" key="5">
    <source>
        <dbReference type="ARBA" id="ARBA00022737"/>
    </source>
</evidence>
<accession>A0A066VNM8</accession>
<dbReference type="STRING" id="1037660.A0A066VNM8"/>
<dbReference type="GeneID" id="25264737"/>
<feature type="repeat" description="Solcar" evidence="8">
    <location>
        <begin position="107"/>
        <end position="192"/>
    </location>
</feature>
<dbReference type="PANTHER" id="PTHR45667">
    <property type="entry name" value="S-ADENOSYLMETHIONINE MITOCHONDRIAL CARRIER PROTEIN"/>
    <property type="match status" value="1"/>
</dbReference>
<feature type="repeat" description="Solcar" evidence="8">
    <location>
        <begin position="7"/>
        <end position="80"/>
    </location>
</feature>
<dbReference type="GO" id="GO:0016020">
    <property type="term" value="C:membrane"/>
    <property type="evidence" value="ECO:0007669"/>
    <property type="project" value="UniProtKB-SubCell"/>
</dbReference>
<protein>
    <submittedName>
        <fullName evidence="10">Mitochondrial carrier</fullName>
    </submittedName>
</protein>
<comment type="caution">
    <text evidence="10">The sequence shown here is derived from an EMBL/GenBank/DDBJ whole genome shotgun (WGS) entry which is preliminary data.</text>
</comment>
<comment type="subcellular location">
    <subcellularLocation>
        <location evidence="1">Membrane</location>
        <topology evidence="1">Multi-pass membrane protein</topology>
    </subcellularLocation>
</comment>
<comment type="similarity">
    <text evidence="2 9">Belongs to the mitochondrial carrier (TC 2.A.29) family.</text>
</comment>
<dbReference type="Pfam" id="PF00153">
    <property type="entry name" value="Mito_carr"/>
    <property type="match status" value="3"/>
</dbReference>
<evidence type="ECO:0000256" key="7">
    <source>
        <dbReference type="ARBA" id="ARBA00023136"/>
    </source>
</evidence>
<evidence type="ECO:0000256" key="2">
    <source>
        <dbReference type="ARBA" id="ARBA00006375"/>
    </source>
</evidence>
<dbReference type="AlphaFoldDB" id="A0A066VNM8"/>
<dbReference type="HOGENOM" id="CLU_015166_3_0_1"/>
<name>A0A066VNM8_TILAU</name>
<keyword evidence="5" id="KW-0677">Repeat</keyword>
<evidence type="ECO:0000256" key="1">
    <source>
        <dbReference type="ARBA" id="ARBA00004141"/>
    </source>
</evidence>
<dbReference type="FunCoup" id="A0A066VNM8">
    <property type="interactions" value="235"/>
</dbReference>
<keyword evidence="4 8" id="KW-0812">Transmembrane</keyword>
<organism evidence="10 11">
    <name type="scientific">Tilletiaria anomala (strain ATCC 24038 / CBS 436.72 / UBC 951)</name>
    <dbReference type="NCBI Taxonomy" id="1037660"/>
    <lineage>
        <taxon>Eukaryota</taxon>
        <taxon>Fungi</taxon>
        <taxon>Dikarya</taxon>
        <taxon>Basidiomycota</taxon>
        <taxon>Ustilaginomycotina</taxon>
        <taxon>Exobasidiomycetes</taxon>
        <taxon>Georgefischeriales</taxon>
        <taxon>Tilletiariaceae</taxon>
        <taxon>Tilletiaria</taxon>
    </lineage>
</organism>
<reference evidence="10 11" key="1">
    <citation type="submission" date="2014-05" db="EMBL/GenBank/DDBJ databases">
        <title>Draft genome sequence of a rare smut relative, Tilletiaria anomala UBC 951.</title>
        <authorList>
            <consortium name="DOE Joint Genome Institute"/>
            <person name="Toome M."/>
            <person name="Kuo A."/>
            <person name="Henrissat B."/>
            <person name="Lipzen A."/>
            <person name="Tritt A."/>
            <person name="Yoshinaga Y."/>
            <person name="Zane M."/>
            <person name="Barry K."/>
            <person name="Grigoriev I.V."/>
            <person name="Spatafora J.W."/>
            <person name="Aimea M.C."/>
        </authorList>
    </citation>
    <scope>NUCLEOTIDE SEQUENCE [LARGE SCALE GENOMIC DNA]</scope>
    <source>
        <strain evidence="10 11">UBC 951</strain>
    </source>
</reference>
<keyword evidence="3 9" id="KW-0813">Transport</keyword>
<keyword evidence="11" id="KW-1185">Reference proteome</keyword>
<evidence type="ECO:0000256" key="6">
    <source>
        <dbReference type="ARBA" id="ARBA00022989"/>
    </source>
</evidence>
<gene>
    <name evidence="10" type="ORF">K437DRAFT_257618</name>
</gene>
<dbReference type="InParanoid" id="A0A066VNM8"/>
<dbReference type="RefSeq" id="XP_013242263.1">
    <property type="nucleotide sequence ID" value="XM_013386809.1"/>
</dbReference>
<dbReference type="SUPFAM" id="SSF103506">
    <property type="entry name" value="Mitochondrial carrier"/>
    <property type="match status" value="1"/>
</dbReference>
<evidence type="ECO:0000256" key="9">
    <source>
        <dbReference type="RuleBase" id="RU000488"/>
    </source>
</evidence>
<keyword evidence="6" id="KW-1133">Transmembrane helix</keyword>
<keyword evidence="7 8" id="KW-0472">Membrane</keyword>
<evidence type="ECO:0000256" key="3">
    <source>
        <dbReference type="ARBA" id="ARBA00022448"/>
    </source>
</evidence>
<dbReference type="OrthoDB" id="415315at2759"/>
<dbReference type="PROSITE" id="PS50920">
    <property type="entry name" value="SOLCAR"/>
    <property type="match status" value="3"/>
</dbReference>
<dbReference type="InterPro" id="IPR023395">
    <property type="entry name" value="MCP_dom_sf"/>
</dbReference>
<sequence length="324" mass="34757">MGDSKGPAFSSALMAGACSGLSVDLLFYPIDTIKTRLQASQGFLAAGGFSGIYKGLGSVAVGSAPGAATFFVTYETLKPVLRDMFPSVFRVPSAISGNDGSIMGRWAAPILHMASASMAETAACLIRVPTEVIKSRQQTLSYGSTVSTWEAFRTVGRESGLRGYYRGFASTVGREIPFTCIQFPLYESFKLHFTNRRRGRRRYEQNPMQNQDSRGDLTGFEVALSGSAAGAIAAALTTPLDVAKTRIMLHKQDTTSATSHPLADVNKKIVPTLKHIMKIEGPGALFRGIVPRTLWIGLGGAVFLGTFELGLSVLEPPSDRPDHL</sequence>
<dbReference type="Proteomes" id="UP000027361">
    <property type="component" value="Unassembled WGS sequence"/>
</dbReference>
<dbReference type="InterPro" id="IPR018108">
    <property type="entry name" value="MCP_transmembrane"/>
</dbReference>
<dbReference type="EMBL" id="JMSN01000064">
    <property type="protein sequence ID" value="KDN43096.1"/>
    <property type="molecule type" value="Genomic_DNA"/>
</dbReference>
<feature type="repeat" description="Solcar" evidence="8">
    <location>
        <begin position="217"/>
        <end position="313"/>
    </location>
</feature>
<evidence type="ECO:0000256" key="8">
    <source>
        <dbReference type="PROSITE-ProRule" id="PRU00282"/>
    </source>
</evidence>
<proteinExistence type="inferred from homology"/>
<evidence type="ECO:0000256" key="4">
    <source>
        <dbReference type="ARBA" id="ARBA00022692"/>
    </source>
</evidence>
<dbReference type="Gene3D" id="1.50.40.10">
    <property type="entry name" value="Mitochondrial carrier domain"/>
    <property type="match status" value="2"/>
</dbReference>
<evidence type="ECO:0000313" key="11">
    <source>
        <dbReference type="Proteomes" id="UP000027361"/>
    </source>
</evidence>
<dbReference type="PROSITE" id="PS51257">
    <property type="entry name" value="PROKAR_LIPOPROTEIN"/>
    <property type="match status" value="1"/>
</dbReference>
<evidence type="ECO:0000313" key="10">
    <source>
        <dbReference type="EMBL" id="KDN43096.1"/>
    </source>
</evidence>
<dbReference type="OMA" id="IGPRTMW"/>